<dbReference type="PANTHER" id="PTHR46124:SF2">
    <property type="entry name" value="D-AMINOACYL-TRNA DEACYLASE"/>
    <property type="match status" value="1"/>
</dbReference>
<dbReference type="EMBL" id="CP023668">
    <property type="protein sequence ID" value="ATG97713.1"/>
    <property type="molecule type" value="Genomic_DNA"/>
</dbReference>
<reference evidence="4 5" key="1">
    <citation type="submission" date="2017-09" db="EMBL/GenBank/DDBJ databases">
        <title>SPAdes assembly of the Mesoplasma lactucae genome.</title>
        <authorList>
            <person name="Knight T.F."/>
            <person name="Rubinstein R."/>
            <person name="Citino T."/>
        </authorList>
    </citation>
    <scope>NUCLEOTIDE SEQUENCE [LARGE SCALE GENOMIC DNA]</scope>
    <source>
        <strain evidence="4 5">831-C4</strain>
    </source>
</reference>
<dbReference type="InterPro" id="IPR001130">
    <property type="entry name" value="TatD-like"/>
</dbReference>
<organism evidence="4 5">
    <name type="scientific">Mesoplasma lactucae ATCC 49193</name>
    <dbReference type="NCBI Taxonomy" id="81460"/>
    <lineage>
        <taxon>Bacteria</taxon>
        <taxon>Bacillati</taxon>
        <taxon>Mycoplasmatota</taxon>
        <taxon>Mollicutes</taxon>
        <taxon>Entomoplasmatales</taxon>
        <taxon>Entomoplasmataceae</taxon>
        <taxon>Mesoplasma</taxon>
    </lineage>
</organism>
<feature type="binding site" evidence="3">
    <location>
        <position position="138"/>
    </location>
    <ligand>
        <name>a divalent metal cation</name>
        <dbReference type="ChEBI" id="CHEBI:60240"/>
        <label>2</label>
    </ligand>
</feature>
<name>A0A291ISI0_9MOLU</name>
<dbReference type="InterPro" id="IPR032466">
    <property type="entry name" value="Metal_Hydrolase"/>
</dbReference>
<keyword evidence="1 3" id="KW-0479">Metal-binding</keyword>
<dbReference type="Pfam" id="PF01026">
    <property type="entry name" value="TatD_DNase"/>
    <property type="match status" value="1"/>
</dbReference>
<dbReference type="PANTHER" id="PTHR46124">
    <property type="entry name" value="D-AMINOACYL-TRNA DEACYLASE"/>
    <property type="match status" value="1"/>
</dbReference>
<dbReference type="PROSITE" id="PS01137">
    <property type="entry name" value="TATD_1"/>
    <property type="match status" value="1"/>
</dbReference>
<dbReference type="InterPro" id="IPR018228">
    <property type="entry name" value="DNase_TatD-rel_CS"/>
</dbReference>
<keyword evidence="5" id="KW-1185">Reference proteome</keyword>
<feature type="binding site" evidence="3">
    <location>
        <position position="102"/>
    </location>
    <ligand>
        <name>a divalent metal cation</name>
        <dbReference type="ChEBI" id="CHEBI:60240"/>
        <label>1</label>
    </ligand>
</feature>
<dbReference type="Proteomes" id="UP000232227">
    <property type="component" value="Chromosome"/>
</dbReference>
<dbReference type="OrthoDB" id="9810005at2"/>
<feature type="binding site" evidence="3">
    <location>
        <position position="217"/>
    </location>
    <ligand>
        <name>a divalent metal cation</name>
        <dbReference type="ChEBI" id="CHEBI:60240"/>
        <label>1</label>
    </ligand>
</feature>
<dbReference type="NCBIfam" id="TIGR00010">
    <property type="entry name" value="YchF/TatD family DNA exonuclease"/>
    <property type="match status" value="1"/>
</dbReference>
<evidence type="ECO:0000313" key="4">
    <source>
        <dbReference type="EMBL" id="ATG97713.1"/>
    </source>
</evidence>
<dbReference type="GO" id="GO:0005829">
    <property type="term" value="C:cytosol"/>
    <property type="evidence" value="ECO:0007669"/>
    <property type="project" value="TreeGrafter"/>
</dbReference>
<dbReference type="CDD" id="cd01310">
    <property type="entry name" value="TatD_DNAse"/>
    <property type="match status" value="1"/>
</dbReference>
<dbReference type="GO" id="GO:0016788">
    <property type="term" value="F:hydrolase activity, acting on ester bonds"/>
    <property type="evidence" value="ECO:0007669"/>
    <property type="project" value="InterPro"/>
</dbReference>
<dbReference type="SUPFAM" id="SSF51556">
    <property type="entry name" value="Metallo-dependent hydrolases"/>
    <property type="match status" value="1"/>
</dbReference>
<feature type="binding site" evidence="3">
    <location>
        <position position="167"/>
    </location>
    <ligand>
        <name>a divalent metal cation</name>
        <dbReference type="ChEBI" id="CHEBI:60240"/>
        <label>2</label>
    </ligand>
</feature>
<dbReference type="GO" id="GO:0004536">
    <property type="term" value="F:DNA nuclease activity"/>
    <property type="evidence" value="ECO:0007669"/>
    <property type="project" value="InterPro"/>
</dbReference>
<dbReference type="InterPro" id="IPR015991">
    <property type="entry name" value="TatD/YcfH-like"/>
</dbReference>
<dbReference type="PIRSF" id="PIRSF005902">
    <property type="entry name" value="DNase_TatD"/>
    <property type="match status" value="1"/>
</dbReference>
<keyword evidence="2 4" id="KW-0378">Hydrolase</keyword>
<evidence type="ECO:0000256" key="3">
    <source>
        <dbReference type="PIRSR" id="PIRSR005902-1"/>
    </source>
</evidence>
<protein>
    <submittedName>
        <fullName evidence="4">Hydrolase TatD</fullName>
    </submittedName>
</protein>
<dbReference type="FunFam" id="3.20.20.140:FF:000005">
    <property type="entry name" value="TatD family hydrolase"/>
    <property type="match status" value="1"/>
</dbReference>
<gene>
    <name evidence="4" type="ORF">CP520_03175</name>
</gene>
<accession>A0A291ISI0</accession>
<feature type="binding site" evidence="3">
    <location>
        <position position="13"/>
    </location>
    <ligand>
        <name>a divalent metal cation</name>
        <dbReference type="ChEBI" id="CHEBI:60240"/>
        <label>1</label>
    </ligand>
</feature>
<dbReference type="AlphaFoldDB" id="A0A291ISI0"/>
<dbReference type="KEGG" id="mlac:CP520_03175"/>
<sequence>MEGFKMAGIYDTHVHLNDQIYLDLDVTSADIVKSATQAGVSIMNVVGYDVKSSKIALRYANEYPNLYAVIGIHPNEAQYFTKEAIHSLEDWANGDNVVAIGETGLDYSKSKEFAKNQKETFEAQIDIALNLGLPVVLHIKDVDGSFEAYDDTIEILKAKKVKKAVVHSYEGDLAHAKELFAMGYYLSFSGVITYKENAELLNVVKASPINQIMIETDSPYSAPVPFKGKVNYPKNAVIVADAVAKAKNMDVDDLISATRTNAQKLFNVD</sequence>
<evidence type="ECO:0000256" key="1">
    <source>
        <dbReference type="ARBA" id="ARBA00022723"/>
    </source>
</evidence>
<dbReference type="GO" id="GO:0046872">
    <property type="term" value="F:metal ion binding"/>
    <property type="evidence" value="ECO:0007669"/>
    <property type="project" value="UniProtKB-KW"/>
</dbReference>
<dbReference type="Gene3D" id="3.20.20.140">
    <property type="entry name" value="Metal-dependent hydrolases"/>
    <property type="match status" value="1"/>
</dbReference>
<evidence type="ECO:0000313" key="5">
    <source>
        <dbReference type="Proteomes" id="UP000232227"/>
    </source>
</evidence>
<evidence type="ECO:0000256" key="2">
    <source>
        <dbReference type="ARBA" id="ARBA00022801"/>
    </source>
</evidence>
<feature type="binding site" evidence="3">
    <location>
        <position position="15"/>
    </location>
    <ligand>
        <name>a divalent metal cation</name>
        <dbReference type="ChEBI" id="CHEBI:60240"/>
        <label>1</label>
    </ligand>
</feature>
<proteinExistence type="predicted"/>